<dbReference type="InterPro" id="IPR008410">
    <property type="entry name" value="BCSC_C"/>
</dbReference>
<keyword evidence="5" id="KW-0135">Cellulose biosynthesis</keyword>
<evidence type="ECO:0000256" key="1">
    <source>
        <dbReference type="ARBA" id="ARBA00005186"/>
    </source>
</evidence>
<evidence type="ECO:0000256" key="6">
    <source>
        <dbReference type="PROSITE-ProRule" id="PRU00339"/>
    </source>
</evidence>
<dbReference type="SUPFAM" id="SSF48452">
    <property type="entry name" value="TPR-like"/>
    <property type="match status" value="4"/>
</dbReference>
<dbReference type="RefSeq" id="WP_307690270.1">
    <property type="nucleotide sequence ID" value="NZ_JAUSRO010000008.1"/>
</dbReference>
<reference evidence="9 10" key="1">
    <citation type="submission" date="2023-07" db="EMBL/GenBank/DDBJ databases">
        <title>Sorghum-associated microbial communities from plants grown in Nebraska, USA.</title>
        <authorList>
            <person name="Schachtman D."/>
        </authorList>
    </citation>
    <scope>NUCLEOTIDE SEQUENCE [LARGE SCALE GENOMIC DNA]</scope>
    <source>
        <strain evidence="9 10">DS1607</strain>
    </source>
</reference>
<keyword evidence="10" id="KW-1185">Reference proteome</keyword>
<sequence length="1461" mass="153661">MSVRPTRVSLRARSFRATVRTRSTASQLIASIGLIGSLFASGALHAQADASAALIEQGNYWQNMGRADLAEESWRKLLRVDPQSADALYGMAQIELGRGNAEPARTWINRLRAAHPNDPRAVRLQQQAQQGGVPTSDLQRARAAAQAGRAAEALQLYRSVIGNNPPPDNLALEYYQLLGGTPTGWDEGRKGLEQLAKDKPDNLNVRLALAQLQTYREPTRRDGIRSLSALSKQAGVGTAARASWRQALIWLDARAPDAPLYQEFLSTAPDAAVSARLESLTETKTAATPASPSAQPLSEGFKALDRGDQTTAEARFQQALRLLPGDSEALGGLGLIRLRQERFAQAQEYLEQASRTGGRKWNQALQSATYWNLIGQATAARQRNDLGGAQSLLERAVRIDAKEPVGQTALADVRLANGELPQAEQGYTRVLEAKPGDPQAIRGLINVYTQQGRANEALALAQRLTPEQAAQIGGLQNVRVDQARAQARQQNEAGDPAGAQRTLEDAMLTAPDSPWIRLDLANIYRRQGLTAQARGVMDGLLMSQPDMPDALYASALLASDAGDPISGLQYLERIPPNTRTRDMTQLQRKLFVQGQAQQAQALARSGQAGAARGLLAQAESSLGNDIPAELWGQLASAYAEIGDAPRALAMSRQLLARSPNPPIGDRLLYASILVKTNQDIELAALLRNLQATNMTPAQRADFDNLRVSYSLRQTDALREAGNLEAAYNAMAPLLAERPNDTQVMAALARLYSAARDDQQALALYQRILQRTPTDLDTLLAASSSATAIKDYGNAENYVMAALKQAPEQSRVLAAAGRMYRAAGDNGRAEQYLRAAVAADNRAAGGLGTAGARGTGGGMPSGNPFAGMTGGAQTSASPFGLSQTSASSQAAMPGVPVSPFAGMRGNNPAAAQAAVPVSMQMPAATAAAPASTAGMPWASGASSAPAATSNTAAGKRSATTASRTTQRNIAAGNMRANATAAAPTANAAGNWQPPPATMQQPSQAPIYGGYPVQTAEALPVPSQYPRPGSSLANDPGWTTPPLSNLGAPANPLLSELQELQAERSTVVTAGTVYRNRAGEGGLSKLSDLQIPIQARIPVGSGKLVVSATPTVLDAGSMASDYATTSRFGGGPQAALNQSLGSVRAPESQSASGIGLSVGYEGKNLNASIGTTPLGFQETNVIGNVGYTGALTDSLSLKADLSRKPVTDSLLSFAGTEDRRTGDKWGGIVATGGRLDLTHDDGTYGIYGYGSYSSITGLNVADNTRAEGGGGLYMHILRNAGSSLTAGLNIGLMGYDKNLSYFTYGHGGYFSPQRYVSVAFPIDWQGRSNRLAWRVNASLGLQSFKQDDASYFPTDAARQANAVAANTSATSLGLTSGTFTGVYTGTTHTGFAYNFAGVLEYQLAPQLYLGGSVGLNNAQNYRQVTGGLYLRYMFGVPGNSFSAPGAGTGGTLAPVTSPYTPLL</sequence>
<keyword evidence="3" id="KW-0677">Repeat</keyword>
<comment type="caution">
    <text evidence="9">The sequence shown here is derived from an EMBL/GenBank/DDBJ whole genome shotgun (WGS) entry which is preliminary data.</text>
</comment>
<dbReference type="Pfam" id="PF05420">
    <property type="entry name" value="BCSC_C"/>
    <property type="match status" value="1"/>
</dbReference>
<dbReference type="Pfam" id="PF14559">
    <property type="entry name" value="TPR_19"/>
    <property type="match status" value="3"/>
</dbReference>
<dbReference type="Proteomes" id="UP001226867">
    <property type="component" value="Unassembled WGS sequence"/>
</dbReference>
<dbReference type="Gene3D" id="1.25.40.10">
    <property type="entry name" value="Tetratricopeptide repeat domain"/>
    <property type="match status" value="4"/>
</dbReference>
<evidence type="ECO:0000256" key="5">
    <source>
        <dbReference type="ARBA" id="ARBA00022916"/>
    </source>
</evidence>
<keyword evidence="2" id="KW-0732">Signal</keyword>
<dbReference type="InterPro" id="IPR003921">
    <property type="entry name" value="Cell_synth_C"/>
</dbReference>
<protein>
    <submittedName>
        <fullName evidence="9">Tetratricopeptide (TPR) repeat protein</fullName>
    </submittedName>
</protein>
<evidence type="ECO:0000256" key="2">
    <source>
        <dbReference type="ARBA" id="ARBA00022729"/>
    </source>
</evidence>
<keyword evidence="4 6" id="KW-0802">TPR repeat</keyword>
<evidence type="ECO:0000256" key="4">
    <source>
        <dbReference type="ARBA" id="ARBA00022803"/>
    </source>
</evidence>
<feature type="domain" description="Cellulose synthase operon C C-terminal" evidence="8">
    <location>
        <begin position="1082"/>
        <end position="1432"/>
    </location>
</feature>
<comment type="pathway">
    <text evidence="1">Glycan metabolism; bacterial cellulose biosynthesis.</text>
</comment>
<evidence type="ECO:0000313" key="10">
    <source>
        <dbReference type="Proteomes" id="UP001226867"/>
    </source>
</evidence>
<feature type="repeat" description="TPR" evidence="6">
    <location>
        <begin position="628"/>
        <end position="661"/>
    </location>
</feature>
<proteinExistence type="predicted"/>
<dbReference type="Pfam" id="PF13432">
    <property type="entry name" value="TPR_16"/>
    <property type="match status" value="1"/>
</dbReference>
<dbReference type="PRINTS" id="PR01441">
    <property type="entry name" value="CELLSNTHASEC"/>
</dbReference>
<evidence type="ECO:0000313" key="9">
    <source>
        <dbReference type="EMBL" id="MDP9900455.1"/>
    </source>
</evidence>
<organism evidence="9 10">
    <name type="scientific">Variovorax ginsengisoli</name>
    <dbReference type="NCBI Taxonomy" id="363844"/>
    <lineage>
        <taxon>Bacteria</taxon>
        <taxon>Pseudomonadati</taxon>
        <taxon>Pseudomonadota</taxon>
        <taxon>Betaproteobacteria</taxon>
        <taxon>Burkholderiales</taxon>
        <taxon>Comamonadaceae</taxon>
        <taxon>Variovorax</taxon>
    </lineage>
</organism>
<dbReference type="PROSITE" id="PS50005">
    <property type="entry name" value="TPR"/>
    <property type="match status" value="3"/>
</dbReference>
<evidence type="ECO:0000259" key="8">
    <source>
        <dbReference type="Pfam" id="PF05420"/>
    </source>
</evidence>
<dbReference type="EMBL" id="JAUSRO010000008">
    <property type="protein sequence ID" value="MDP9900455.1"/>
    <property type="molecule type" value="Genomic_DNA"/>
</dbReference>
<dbReference type="SMART" id="SM00028">
    <property type="entry name" value="TPR"/>
    <property type="match status" value="7"/>
</dbReference>
<dbReference type="PANTHER" id="PTHR12558:SF13">
    <property type="entry name" value="CELL DIVISION CYCLE PROTEIN 27 HOMOLOG"/>
    <property type="match status" value="1"/>
</dbReference>
<feature type="compositionally biased region" description="Low complexity" evidence="7">
    <location>
        <begin position="932"/>
        <end position="989"/>
    </location>
</feature>
<feature type="region of interest" description="Disordered" evidence="7">
    <location>
        <begin position="932"/>
        <end position="1047"/>
    </location>
</feature>
<gene>
    <name evidence="9" type="ORF">J2W36_002721</name>
</gene>
<dbReference type="InterPro" id="IPR019734">
    <property type="entry name" value="TPR_rpt"/>
</dbReference>
<feature type="region of interest" description="Disordered" evidence="7">
    <location>
        <begin position="870"/>
        <end position="890"/>
    </location>
</feature>
<name>A0ABT9S8D5_9BURK</name>
<dbReference type="Pfam" id="PF13176">
    <property type="entry name" value="TPR_7"/>
    <property type="match status" value="1"/>
</dbReference>
<dbReference type="InterPro" id="IPR011990">
    <property type="entry name" value="TPR-like_helical_dom_sf"/>
</dbReference>
<dbReference type="PANTHER" id="PTHR12558">
    <property type="entry name" value="CELL DIVISION CYCLE 16,23,27"/>
    <property type="match status" value="1"/>
</dbReference>
<evidence type="ECO:0000256" key="7">
    <source>
        <dbReference type="SAM" id="MobiDB-lite"/>
    </source>
</evidence>
<feature type="repeat" description="TPR" evidence="6">
    <location>
        <begin position="741"/>
        <end position="774"/>
    </location>
</feature>
<feature type="repeat" description="TPR" evidence="6">
    <location>
        <begin position="51"/>
        <end position="84"/>
    </location>
</feature>
<feature type="compositionally biased region" description="Polar residues" evidence="7">
    <location>
        <begin position="870"/>
        <end position="889"/>
    </location>
</feature>
<evidence type="ECO:0000256" key="3">
    <source>
        <dbReference type="ARBA" id="ARBA00022737"/>
    </source>
</evidence>
<accession>A0ABT9S8D5</accession>